<protein>
    <submittedName>
        <fullName evidence="1">Uncharacterized protein</fullName>
    </submittedName>
</protein>
<dbReference type="OrthoDB" id="7597365at2"/>
<dbReference type="Pfam" id="PF13279">
    <property type="entry name" value="4HBT_2"/>
    <property type="match status" value="2"/>
</dbReference>
<sequence length="307" mass="33935">MQELWRGNANAWECDELGHMNVRFYIAKAMQAAGTLSDLAGMRHAFRSDAIATLITRELQVRYLAECHAGVPLVIHGGVTEVGEDSLELALIMEHTVKERPAASFLIRLDHCDPRSGKSFNWSDRLREGLEALRIERPAEVTPRTLTASKPRSDISLKLADRLGMAVTGRGRFGPEDADIFGRMRAESAIGKTSDSVIHFRDGFPEEWSAHGDGAGLELGGALLEARIIYRRLPLPGDGYLMRSGLIGANENVRSLVHWMLDPVSGQPLWSIEGVACMMDLKARRLFKTPPDRLAELRAKVIEGLSV</sequence>
<evidence type="ECO:0000313" key="2">
    <source>
        <dbReference type="Proteomes" id="UP000286954"/>
    </source>
</evidence>
<dbReference type="InterPro" id="IPR029069">
    <property type="entry name" value="HotDog_dom_sf"/>
</dbReference>
<dbReference type="AlphaFoldDB" id="A0A3T0EBR7"/>
<proteinExistence type="predicted"/>
<name>A0A3T0EBR7_9PROT</name>
<dbReference type="EMBL" id="CP018911">
    <property type="protein sequence ID" value="AZU04760.1"/>
    <property type="molecule type" value="Genomic_DNA"/>
</dbReference>
<gene>
    <name evidence="1" type="ORF">X907_2245</name>
</gene>
<keyword evidence="2" id="KW-1185">Reference proteome</keyword>
<dbReference type="Gene3D" id="3.10.129.10">
    <property type="entry name" value="Hotdog Thioesterase"/>
    <property type="match status" value="2"/>
</dbReference>
<reference evidence="1 2" key="1">
    <citation type="submission" date="2016-12" db="EMBL/GenBank/DDBJ databases">
        <title>The genome of dimorphic prosthecate Glycocaulis alkaliphilus 6b-8t, isolated from crude oil dictates its adaptability in petroleum environments.</title>
        <authorList>
            <person name="Wu X.-L."/>
            <person name="Geng S."/>
        </authorList>
    </citation>
    <scope>NUCLEOTIDE SEQUENCE [LARGE SCALE GENOMIC DNA]</scope>
    <source>
        <strain evidence="1 2">6B-8</strain>
    </source>
</reference>
<dbReference type="Proteomes" id="UP000286954">
    <property type="component" value="Chromosome"/>
</dbReference>
<accession>A0A3T0EBR7</accession>
<organism evidence="1 2">
    <name type="scientific">Glycocaulis alkaliphilus</name>
    <dbReference type="NCBI Taxonomy" id="1434191"/>
    <lineage>
        <taxon>Bacteria</taxon>
        <taxon>Pseudomonadati</taxon>
        <taxon>Pseudomonadota</taxon>
        <taxon>Alphaproteobacteria</taxon>
        <taxon>Maricaulales</taxon>
        <taxon>Maricaulaceae</taxon>
        <taxon>Glycocaulis</taxon>
    </lineage>
</organism>
<dbReference type="KEGG" id="gak:X907_2245"/>
<dbReference type="SUPFAM" id="SSF54637">
    <property type="entry name" value="Thioesterase/thiol ester dehydrase-isomerase"/>
    <property type="match status" value="2"/>
</dbReference>
<dbReference type="RefSeq" id="WP_127567969.1">
    <property type="nucleotide sequence ID" value="NZ_BMFB01000001.1"/>
</dbReference>
<evidence type="ECO:0000313" key="1">
    <source>
        <dbReference type="EMBL" id="AZU04760.1"/>
    </source>
</evidence>